<evidence type="ECO:0000313" key="2">
    <source>
        <dbReference type="EMBL" id="EDO43549.1"/>
    </source>
</evidence>
<evidence type="ECO:0000313" key="3">
    <source>
        <dbReference type="Proteomes" id="UP000001593"/>
    </source>
</evidence>
<dbReference type="EMBL" id="DS469553">
    <property type="protein sequence ID" value="EDO43549.1"/>
    <property type="molecule type" value="Genomic_DNA"/>
</dbReference>
<protein>
    <submittedName>
        <fullName evidence="2">Uncharacterized protein</fullName>
    </submittedName>
</protein>
<dbReference type="Proteomes" id="UP000001593">
    <property type="component" value="Unassembled WGS sequence"/>
</dbReference>
<dbReference type="Gene3D" id="2.60.120.650">
    <property type="entry name" value="Cupin"/>
    <property type="match status" value="1"/>
</dbReference>
<keyword evidence="1" id="KW-0812">Transmembrane</keyword>
<dbReference type="SUPFAM" id="SSF51197">
    <property type="entry name" value="Clavaminate synthase-like"/>
    <property type="match status" value="1"/>
</dbReference>
<dbReference type="eggNOG" id="ENOG502QV1Q">
    <property type="taxonomic scope" value="Eukaryota"/>
</dbReference>
<keyword evidence="1" id="KW-1133">Transmembrane helix</keyword>
<dbReference type="HOGENOM" id="CLU_1162363_0_0_1"/>
<gene>
    <name evidence="2" type="ORF">NEMVEDRAFT_v1g204073</name>
</gene>
<keyword evidence="3" id="KW-1185">Reference proteome</keyword>
<dbReference type="OMA" id="YYNICIY"/>
<proteinExistence type="predicted"/>
<reference evidence="2 3" key="1">
    <citation type="journal article" date="2007" name="Science">
        <title>Sea anemone genome reveals ancestral eumetazoan gene repertoire and genomic organization.</title>
        <authorList>
            <person name="Putnam N.H."/>
            <person name="Srivastava M."/>
            <person name="Hellsten U."/>
            <person name="Dirks B."/>
            <person name="Chapman J."/>
            <person name="Salamov A."/>
            <person name="Terry A."/>
            <person name="Shapiro H."/>
            <person name="Lindquist E."/>
            <person name="Kapitonov V.V."/>
            <person name="Jurka J."/>
            <person name="Genikhovich G."/>
            <person name="Grigoriev I.V."/>
            <person name="Lucas S.M."/>
            <person name="Steele R.E."/>
            <person name="Finnerty J.R."/>
            <person name="Technau U."/>
            <person name="Martindale M.Q."/>
            <person name="Rokhsar D.S."/>
        </authorList>
    </citation>
    <scope>NUCLEOTIDE SEQUENCE [LARGE SCALE GENOMIC DNA]</scope>
    <source>
        <strain evidence="3">CH2 X CH6</strain>
    </source>
</reference>
<dbReference type="AlphaFoldDB" id="A7RYM8"/>
<dbReference type="STRING" id="45351.A7RYM8"/>
<accession>A7RYM8</accession>
<feature type="transmembrane region" description="Helical" evidence="1">
    <location>
        <begin position="77"/>
        <end position="93"/>
    </location>
</feature>
<organism evidence="2 3">
    <name type="scientific">Nematostella vectensis</name>
    <name type="common">Starlet sea anemone</name>
    <dbReference type="NCBI Taxonomy" id="45351"/>
    <lineage>
        <taxon>Eukaryota</taxon>
        <taxon>Metazoa</taxon>
        <taxon>Cnidaria</taxon>
        <taxon>Anthozoa</taxon>
        <taxon>Hexacorallia</taxon>
        <taxon>Actiniaria</taxon>
        <taxon>Edwardsiidae</taxon>
        <taxon>Nematostella</taxon>
    </lineage>
</organism>
<sequence>MSSDSNENSIPPITADVTEAEIRMNVKDKLQLIDKEVRELYEFCVKAGYTPEQIELCATPMLAVETSVKRKSWFKRLGYLLGVVLLVFFFVYYEPAYYNICIYAKLASMKVLPYWDWRYIYDEFCFVKNPYYVEQKLTKKDCRENCKELKTIGVIEKTDANEMSDFLFSETPVIINDATDDWQARKDFSIEFLAKLYSENSILRNNEVCNFQTTIDGNVEFFHDMDVPNNWSQSHHSSP</sequence>
<name>A7RYM8_NEMVE</name>
<keyword evidence="1" id="KW-0472">Membrane</keyword>
<dbReference type="InParanoid" id="A7RYM8"/>
<evidence type="ECO:0000256" key="1">
    <source>
        <dbReference type="SAM" id="Phobius"/>
    </source>
</evidence>
<dbReference type="PhylomeDB" id="A7RYM8"/>